<evidence type="ECO:0000259" key="12">
    <source>
        <dbReference type="PROSITE" id="PS51199"/>
    </source>
</evidence>
<dbReference type="EC" id="5.6.2.3" evidence="10"/>
<dbReference type="InterPro" id="IPR016136">
    <property type="entry name" value="DNA_helicase_N/primase_C"/>
</dbReference>
<reference evidence="13 14" key="1">
    <citation type="submission" date="2018-05" db="EMBL/GenBank/DDBJ databases">
        <title>Draft Genome Sequences for a Diverse set of 7 Haemophilus Species.</title>
        <authorList>
            <person name="Nichols M."/>
            <person name="Topaz N."/>
            <person name="Wang X."/>
            <person name="Wang X."/>
            <person name="Boxrud D."/>
        </authorList>
    </citation>
    <scope>NUCLEOTIDE SEQUENCE [LARGE SCALE GENOMIC DNA]</scope>
    <source>
        <strain evidence="13 14">C2010039593</strain>
    </source>
</reference>
<keyword evidence="5" id="KW-0378">Hydrolase</keyword>
<sequence length="450" mass="49977">MSVKSLELEAMTIGCLLKGGLTTQARGVLDWLKPDMFAVFKLGEMFSAIRKQATKDNLIDLMLLSTDYNISLADLAEVSKTVASSANLTGYAEKVRQLYQRRTASKIFLEVAGELNTARDEQLDEITANGLQTLSRLLSNTGKIEPVAMSDLLEGYLEVFKERSNPANKNHRLYTDITALDEMLGGIEDTDICIVAGRPGSGKTETAITLTRNILARGESVLFFSLEMSREQIVERLIAASSGVSSSLLRNPLRMDDEHFAKMGEALDRLQAQSLYIVDKGGLSMDQILAIASEHLEQVGKPAVLVIDYIGLVSHGALDGRVNRTYQIAESMNKLKAWLKDNRIPTVLLSQLNRNADDTRPTLGELRDSGSLEQDASQVILVHNARNKKDNEPNRYTEWIIAKNRHGRMGTVYMEFKHGQFWECDQAIAWESFQKPANTKSGKQYGQGEA</sequence>
<dbReference type="InterPro" id="IPR036185">
    <property type="entry name" value="DNA_heli_DnaB-like_N_sf"/>
</dbReference>
<evidence type="ECO:0000256" key="11">
    <source>
        <dbReference type="ARBA" id="ARBA00048954"/>
    </source>
</evidence>
<evidence type="ECO:0000256" key="2">
    <source>
        <dbReference type="ARBA" id="ARBA00022515"/>
    </source>
</evidence>
<dbReference type="GO" id="GO:0016787">
    <property type="term" value="F:hydrolase activity"/>
    <property type="evidence" value="ECO:0007669"/>
    <property type="project" value="UniProtKB-KW"/>
</dbReference>
<evidence type="ECO:0000256" key="6">
    <source>
        <dbReference type="ARBA" id="ARBA00022806"/>
    </source>
</evidence>
<evidence type="ECO:0000313" key="14">
    <source>
        <dbReference type="Proteomes" id="UP000253999"/>
    </source>
</evidence>
<keyword evidence="2" id="KW-0639">Primosome</keyword>
<dbReference type="Proteomes" id="UP000253999">
    <property type="component" value="Unassembled WGS sequence"/>
</dbReference>
<dbReference type="CDD" id="cd00984">
    <property type="entry name" value="DnaB_C"/>
    <property type="match status" value="1"/>
</dbReference>
<dbReference type="GO" id="GO:0005524">
    <property type="term" value="F:ATP binding"/>
    <property type="evidence" value="ECO:0007669"/>
    <property type="project" value="UniProtKB-KW"/>
</dbReference>
<dbReference type="Pfam" id="PF00772">
    <property type="entry name" value="DnaB"/>
    <property type="match status" value="1"/>
</dbReference>
<dbReference type="GO" id="GO:0003677">
    <property type="term" value="F:DNA binding"/>
    <property type="evidence" value="ECO:0007669"/>
    <property type="project" value="UniProtKB-KW"/>
</dbReference>
<accession>A0A369Z991</accession>
<evidence type="ECO:0000256" key="10">
    <source>
        <dbReference type="ARBA" id="ARBA00044969"/>
    </source>
</evidence>
<dbReference type="InterPro" id="IPR027417">
    <property type="entry name" value="P-loop_NTPase"/>
</dbReference>
<keyword evidence="9" id="KW-0413">Isomerase</keyword>
<keyword evidence="7" id="KW-0067">ATP-binding</keyword>
<dbReference type="PANTHER" id="PTHR30153">
    <property type="entry name" value="REPLICATIVE DNA HELICASE DNAB"/>
    <property type="match status" value="1"/>
</dbReference>
<dbReference type="Pfam" id="PF03796">
    <property type="entry name" value="DnaB_C"/>
    <property type="match status" value="1"/>
</dbReference>
<gene>
    <name evidence="13" type="ORF">DPV98_10430</name>
</gene>
<dbReference type="GO" id="GO:0005829">
    <property type="term" value="C:cytosol"/>
    <property type="evidence" value="ECO:0007669"/>
    <property type="project" value="TreeGrafter"/>
</dbReference>
<evidence type="ECO:0000256" key="8">
    <source>
        <dbReference type="ARBA" id="ARBA00023125"/>
    </source>
</evidence>
<dbReference type="Gene3D" id="3.40.50.300">
    <property type="entry name" value="P-loop containing nucleotide triphosphate hydrolases"/>
    <property type="match status" value="1"/>
</dbReference>
<evidence type="ECO:0000256" key="9">
    <source>
        <dbReference type="ARBA" id="ARBA00023235"/>
    </source>
</evidence>
<dbReference type="AlphaFoldDB" id="A0A369Z991"/>
<feature type="domain" description="SF4 helicase" evidence="12">
    <location>
        <begin position="166"/>
        <end position="428"/>
    </location>
</feature>
<comment type="catalytic activity">
    <reaction evidence="11">
        <text>ATP + H2O = ADP + phosphate + H(+)</text>
        <dbReference type="Rhea" id="RHEA:13065"/>
        <dbReference type="ChEBI" id="CHEBI:15377"/>
        <dbReference type="ChEBI" id="CHEBI:15378"/>
        <dbReference type="ChEBI" id="CHEBI:30616"/>
        <dbReference type="ChEBI" id="CHEBI:43474"/>
        <dbReference type="ChEBI" id="CHEBI:456216"/>
        <dbReference type="EC" id="5.6.2.3"/>
    </reaction>
</comment>
<dbReference type="InterPro" id="IPR007693">
    <property type="entry name" value="DNA_helicase_DnaB-like_N"/>
</dbReference>
<protein>
    <recommendedName>
        <fullName evidence="10">DNA 5'-3' helicase</fullName>
        <ecNumber evidence="10">5.6.2.3</ecNumber>
    </recommendedName>
</protein>
<dbReference type="GO" id="GO:0043139">
    <property type="term" value="F:5'-3' DNA helicase activity"/>
    <property type="evidence" value="ECO:0007669"/>
    <property type="project" value="UniProtKB-EC"/>
</dbReference>
<evidence type="ECO:0000256" key="3">
    <source>
        <dbReference type="ARBA" id="ARBA00022705"/>
    </source>
</evidence>
<dbReference type="InterPro" id="IPR003593">
    <property type="entry name" value="AAA+_ATPase"/>
</dbReference>
<evidence type="ECO:0000256" key="1">
    <source>
        <dbReference type="ARBA" id="ARBA00008428"/>
    </source>
</evidence>
<proteinExistence type="inferred from homology"/>
<dbReference type="SUPFAM" id="SSF52540">
    <property type="entry name" value="P-loop containing nucleoside triphosphate hydrolases"/>
    <property type="match status" value="1"/>
</dbReference>
<name>A0A369Z991_HAEPH</name>
<keyword evidence="8" id="KW-0238">DNA-binding</keyword>
<dbReference type="InterPro" id="IPR007694">
    <property type="entry name" value="DNA_helicase_DnaB-like_C"/>
</dbReference>
<comment type="caution">
    <text evidence="13">The sequence shown here is derived from an EMBL/GenBank/DDBJ whole genome shotgun (WGS) entry which is preliminary data.</text>
</comment>
<dbReference type="EMBL" id="QEQD01000014">
    <property type="protein sequence ID" value="RDE99877.1"/>
    <property type="molecule type" value="Genomic_DNA"/>
</dbReference>
<dbReference type="SUPFAM" id="SSF48024">
    <property type="entry name" value="N-terminal domain of DnaB helicase"/>
    <property type="match status" value="1"/>
</dbReference>
<evidence type="ECO:0000256" key="4">
    <source>
        <dbReference type="ARBA" id="ARBA00022741"/>
    </source>
</evidence>
<comment type="similarity">
    <text evidence="1">Belongs to the helicase family. DnaB subfamily.</text>
</comment>
<dbReference type="RefSeq" id="WP_111313678.1">
    <property type="nucleotide sequence ID" value="NZ_QEQD01000014.1"/>
</dbReference>
<evidence type="ECO:0000256" key="5">
    <source>
        <dbReference type="ARBA" id="ARBA00022801"/>
    </source>
</evidence>
<evidence type="ECO:0000313" key="13">
    <source>
        <dbReference type="EMBL" id="RDE99877.1"/>
    </source>
</evidence>
<dbReference type="Gene3D" id="1.10.860.10">
    <property type="entry name" value="DNAb Helicase, Chain A"/>
    <property type="match status" value="1"/>
</dbReference>
<dbReference type="GO" id="GO:0006269">
    <property type="term" value="P:DNA replication, synthesis of primer"/>
    <property type="evidence" value="ECO:0007669"/>
    <property type="project" value="UniProtKB-KW"/>
</dbReference>
<keyword evidence="4" id="KW-0547">Nucleotide-binding</keyword>
<evidence type="ECO:0000256" key="7">
    <source>
        <dbReference type="ARBA" id="ARBA00022840"/>
    </source>
</evidence>
<dbReference type="GO" id="GO:1990077">
    <property type="term" value="C:primosome complex"/>
    <property type="evidence" value="ECO:0007669"/>
    <property type="project" value="UniProtKB-KW"/>
</dbReference>
<dbReference type="SMART" id="SM00382">
    <property type="entry name" value="AAA"/>
    <property type="match status" value="1"/>
</dbReference>
<organism evidence="13 14">
    <name type="scientific">Haemophilus parahaemolyticus</name>
    <dbReference type="NCBI Taxonomy" id="735"/>
    <lineage>
        <taxon>Bacteria</taxon>
        <taxon>Pseudomonadati</taxon>
        <taxon>Pseudomonadota</taxon>
        <taxon>Gammaproteobacteria</taxon>
        <taxon>Pasteurellales</taxon>
        <taxon>Pasteurellaceae</taxon>
        <taxon>Haemophilus</taxon>
    </lineage>
</organism>
<dbReference type="PROSITE" id="PS51199">
    <property type="entry name" value="SF4_HELICASE"/>
    <property type="match status" value="1"/>
</dbReference>
<keyword evidence="6 13" id="KW-0347">Helicase</keyword>
<keyword evidence="3" id="KW-0235">DNA replication</keyword>
<dbReference type="PANTHER" id="PTHR30153:SF2">
    <property type="entry name" value="REPLICATIVE DNA HELICASE"/>
    <property type="match status" value="1"/>
</dbReference>